<gene>
    <name evidence="2" type="ORF">V6N12_017717</name>
</gene>
<comment type="caution">
    <text evidence="2">The sequence shown here is derived from an EMBL/GenBank/DDBJ whole genome shotgun (WGS) entry which is preliminary data.</text>
</comment>
<evidence type="ECO:0000256" key="1">
    <source>
        <dbReference type="SAM" id="SignalP"/>
    </source>
</evidence>
<sequence length="138" mass="15977">MEWFLLRLLRFLYCHFVISEGVRSSGPKSILENALTDMHRIYDRMNTHDGEYSPGLCSSGAITDWEWIKTYIDRNKVKNDVFLGNASVDLFRIRECCESSESIFGHASEGKIYMDNNDHWSLLLMAMVKKLLVCSLKC</sequence>
<reference evidence="2 3" key="1">
    <citation type="journal article" date="2024" name="G3 (Bethesda)">
        <title>Genome assembly of Hibiscus sabdariffa L. provides insights into metabolisms of medicinal natural products.</title>
        <authorList>
            <person name="Kim T."/>
        </authorList>
    </citation>
    <scope>NUCLEOTIDE SEQUENCE [LARGE SCALE GENOMIC DNA]</scope>
    <source>
        <strain evidence="2">TK-2024</strain>
        <tissue evidence="2">Old leaves</tissue>
    </source>
</reference>
<feature type="signal peptide" evidence="1">
    <location>
        <begin position="1"/>
        <end position="19"/>
    </location>
</feature>
<dbReference type="Proteomes" id="UP001472677">
    <property type="component" value="Unassembled WGS sequence"/>
</dbReference>
<name>A0ABR2AHU0_9ROSI</name>
<keyword evidence="3" id="KW-1185">Reference proteome</keyword>
<proteinExistence type="predicted"/>
<protein>
    <submittedName>
        <fullName evidence="2">Uncharacterized protein</fullName>
    </submittedName>
</protein>
<evidence type="ECO:0000313" key="3">
    <source>
        <dbReference type="Proteomes" id="UP001472677"/>
    </source>
</evidence>
<organism evidence="2 3">
    <name type="scientific">Hibiscus sabdariffa</name>
    <name type="common">roselle</name>
    <dbReference type="NCBI Taxonomy" id="183260"/>
    <lineage>
        <taxon>Eukaryota</taxon>
        <taxon>Viridiplantae</taxon>
        <taxon>Streptophyta</taxon>
        <taxon>Embryophyta</taxon>
        <taxon>Tracheophyta</taxon>
        <taxon>Spermatophyta</taxon>
        <taxon>Magnoliopsida</taxon>
        <taxon>eudicotyledons</taxon>
        <taxon>Gunneridae</taxon>
        <taxon>Pentapetalae</taxon>
        <taxon>rosids</taxon>
        <taxon>malvids</taxon>
        <taxon>Malvales</taxon>
        <taxon>Malvaceae</taxon>
        <taxon>Malvoideae</taxon>
        <taxon>Hibiscus</taxon>
    </lineage>
</organism>
<feature type="chain" id="PRO_5045084222" evidence="1">
    <location>
        <begin position="20"/>
        <end position="138"/>
    </location>
</feature>
<keyword evidence="1" id="KW-0732">Signal</keyword>
<dbReference type="EMBL" id="JBBPBM010000678">
    <property type="protein sequence ID" value="KAK8492895.1"/>
    <property type="molecule type" value="Genomic_DNA"/>
</dbReference>
<evidence type="ECO:0000313" key="2">
    <source>
        <dbReference type="EMBL" id="KAK8492895.1"/>
    </source>
</evidence>
<accession>A0ABR2AHU0</accession>